<accession>A0A6A5V7N7</accession>
<dbReference type="EMBL" id="ML976711">
    <property type="protein sequence ID" value="KAF1969327.1"/>
    <property type="molecule type" value="Genomic_DNA"/>
</dbReference>
<gene>
    <name evidence="5" type="ORF">BU23DRAFT_242320</name>
</gene>
<protein>
    <recommendedName>
        <fullName evidence="4">MYND-type domain-containing protein</fullName>
    </recommendedName>
</protein>
<proteinExistence type="predicted"/>
<keyword evidence="6" id="KW-1185">Reference proteome</keyword>
<dbReference type="PROSITE" id="PS01360">
    <property type="entry name" value="ZF_MYND_1"/>
    <property type="match status" value="1"/>
</dbReference>
<reference evidence="5" key="1">
    <citation type="journal article" date="2020" name="Stud. Mycol.">
        <title>101 Dothideomycetes genomes: a test case for predicting lifestyles and emergence of pathogens.</title>
        <authorList>
            <person name="Haridas S."/>
            <person name="Albert R."/>
            <person name="Binder M."/>
            <person name="Bloem J."/>
            <person name="Labutti K."/>
            <person name="Salamov A."/>
            <person name="Andreopoulos B."/>
            <person name="Baker S."/>
            <person name="Barry K."/>
            <person name="Bills G."/>
            <person name="Bluhm B."/>
            <person name="Cannon C."/>
            <person name="Castanera R."/>
            <person name="Culley D."/>
            <person name="Daum C."/>
            <person name="Ezra D."/>
            <person name="Gonzalez J."/>
            <person name="Henrissat B."/>
            <person name="Kuo A."/>
            <person name="Liang C."/>
            <person name="Lipzen A."/>
            <person name="Lutzoni F."/>
            <person name="Magnuson J."/>
            <person name="Mondo S."/>
            <person name="Nolan M."/>
            <person name="Ohm R."/>
            <person name="Pangilinan J."/>
            <person name="Park H.-J."/>
            <person name="Ramirez L."/>
            <person name="Alfaro M."/>
            <person name="Sun H."/>
            <person name="Tritt A."/>
            <person name="Yoshinaga Y."/>
            <person name="Zwiers L.-H."/>
            <person name="Turgeon B."/>
            <person name="Goodwin S."/>
            <person name="Spatafora J."/>
            <person name="Crous P."/>
            <person name="Grigoriev I."/>
        </authorList>
    </citation>
    <scope>NUCLEOTIDE SEQUENCE</scope>
    <source>
        <strain evidence="5">CBS 107.79</strain>
    </source>
</reference>
<evidence type="ECO:0000313" key="5">
    <source>
        <dbReference type="EMBL" id="KAF1969327.1"/>
    </source>
</evidence>
<evidence type="ECO:0000259" key="4">
    <source>
        <dbReference type="PROSITE" id="PS01360"/>
    </source>
</evidence>
<keyword evidence="3" id="KW-0862">Zinc</keyword>
<sequence length="173" mass="19636">MRRLRSVVNRRNVALPSQTRPCGEYQFQSRLLFMLNQSAPALSLCKYISSALLNHPQPNLCLHCTKRTERRPLEMAKTVRFRCALASCARISSANEDGLVLCKCKGRYYCNKTCRKANSGIHDPDCKTIEYLANPKNISTADRMIILRDPASGELAKRSDVLYHLILVIHREG</sequence>
<evidence type="ECO:0000256" key="2">
    <source>
        <dbReference type="ARBA" id="ARBA00022771"/>
    </source>
</evidence>
<dbReference type="GO" id="GO:0008270">
    <property type="term" value="F:zinc ion binding"/>
    <property type="evidence" value="ECO:0007669"/>
    <property type="project" value="UniProtKB-KW"/>
</dbReference>
<name>A0A6A5V7N7_9PLEO</name>
<evidence type="ECO:0000256" key="3">
    <source>
        <dbReference type="ARBA" id="ARBA00022833"/>
    </source>
</evidence>
<feature type="domain" description="MYND-type" evidence="4">
    <location>
        <begin position="83"/>
        <end position="126"/>
    </location>
</feature>
<keyword evidence="1" id="KW-0479">Metal-binding</keyword>
<dbReference type="AlphaFoldDB" id="A0A6A5V7N7"/>
<dbReference type="Proteomes" id="UP000800036">
    <property type="component" value="Unassembled WGS sequence"/>
</dbReference>
<dbReference type="InterPro" id="IPR002893">
    <property type="entry name" value="Znf_MYND"/>
</dbReference>
<evidence type="ECO:0000313" key="6">
    <source>
        <dbReference type="Proteomes" id="UP000800036"/>
    </source>
</evidence>
<organism evidence="5 6">
    <name type="scientific">Bimuria novae-zelandiae CBS 107.79</name>
    <dbReference type="NCBI Taxonomy" id="1447943"/>
    <lineage>
        <taxon>Eukaryota</taxon>
        <taxon>Fungi</taxon>
        <taxon>Dikarya</taxon>
        <taxon>Ascomycota</taxon>
        <taxon>Pezizomycotina</taxon>
        <taxon>Dothideomycetes</taxon>
        <taxon>Pleosporomycetidae</taxon>
        <taxon>Pleosporales</taxon>
        <taxon>Massarineae</taxon>
        <taxon>Didymosphaeriaceae</taxon>
        <taxon>Bimuria</taxon>
    </lineage>
</organism>
<dbReference type="SUPFAM" id="SSF144232">
    <property type="entry name" value="HIT/MYND zinc finger-like"/>
    <property type="match status" value="1"/>
</dbReference>
<evidence type="ECO:0000256" key="1">
    <source>
        <dbReference type="ARBA" id="ARBA00022723"/>
    </source>
</evidence>
<dbReference type="OrthoDB" id="3789521at2759"/>
<keyword evidence="2" id="KW-0863">Zinc-finger</keyword>